<feature type="chain" id="PRO_5043043574" description="Chitin-binding type-2 domain-containing protein" evidence="1">
    <location>
        <begin position="22"/>
        <end position="575"/>
    </location>
</feature>
<name>A0AAN8JLE2_PATCE</name>
<feature type="domain" description="Chitin-binding type-2" evidence="2">
    <location>
        <begin position="387"/>
        <end position="446"/>
    </location>
</feature>
<feature type="signal peptide" evidence="1">
    <location>
        <begin position="1"/>
        <end position="21"/>
    </location>
</feature>
<comment type="caution">
    <text evidence="3">The sequence shown here is derived from an EMBL/GenBank/DDBJ whole genome shotgun (WGS) entry which is preliminary data.</text>
</comment>
<evidence type="ECO:0000256" key="1">
    <source>
        <dbReference type="SAM" id="SignalP"/>
    </source>
</evidence>
<dbReference type="AlphaFoldDB" id="A0AAN8JLE2"/>
<protein>
    <recommendedName>
        <fullName evidence="2">Chitin-binding type-2 domain-containing protein</fullName>
    </recommendedName>
</protein>
<dbReference type="SMART" id="SM00494">
    <property type="entry name" value="ChtBD2"/>
    <property type="match status" value="6"/>
</dbReference>
<dbReference type="SUPFAM" id="SSF57625">
    <property type="entry name" value="Invertebrate chitin-binding proteins"/>
    <property type="match status" value="5"/>
</dbReference>
<feature type="domain" description="Chitin-binding type-2" evidence="2">
    <location>
        <begin position="167"/>
        <end position="232"/>
    </location>
</feature>
<feature type="domain" description="Chitin-binding type-2" evidence="2">
    <location>
        <begin position="61"/>
        <end position="121"/>
    </location>
</feature>
<organism evidence="3 4">
    <name type="scientific">Patella caerulea</name>
    <name type="common">Rayed Mediterranean limpet</name>
    <dbReference type="NCBI Taxonomy" id="87958"/>
    <lineage>
        <taxon>Eukaryota</taxon>
        <taxon>Metazoa</taxon>
        <taxon>Spiralia</taxon>
        <taxon>Lophotrochozoa</taxon>
        <taxon>Mollusca</taxon>
        <taxon>Gastropoda</taxon>
        <taxon>Patellogastropoda</taxon>
        <taxon>Patelloidea</taxon>
        <taxon>Patellidae</taxon>
        <taxon>Patella</taxon>
    </lineage>
</organism>
<keyword evidence="1" id="KW-0732">Signal</keyword>
<evidence type="ECO:0000313" key="3">
    <source>
        <dbReference type="EMBL" id="KAK6179302.1"/>
    </source>
</evidence>
<keyword evidence="4" id="KW-1185">Reference proteome</keyword>
<dbReference type="InterPro" id="IPR002557">
    <property type="entry name" value="Chitin-bd_dom"/>
</dbReference>
<accession>A0AAN8JLE2</accession>
<proteinExistence type="predicted"/>
<feature type="domain" description="Chitin-binding type-2" evidence="2">
    <location>
        <begin position="323"/>
        <end position="383"/>
    </location>
</feature>
<evidence type="ECO:0000259" key="2">
    <source>
        <dbReference type="PROSITE" id="PS50940"/>
    </source>
</evidence>
<dbReference type="EMBL" id="JAZGQO010000008">
    <property type="protein sequence ID" value="KAK6179302.1"/>
    <property type="molecule type" value="Genomic_DNA"/>
</dbReference>
<dbReference type="PROSITE" id="PS50940">
    <property type="entry name" value="CHIT_BIND_II"/>
    <property type="match status" value="5"/>
</dbReference>
<feature type="domain" description="Chitin-binding type-2" evidence="2">
    <location>
        <begin position="448"/>
        <end position="506"/>
    </location>
</feature>
<gene>
    <name evidence="3" type="ORF">SNE40_011693</name>
</gene>
<evidence type="ECO:0000313" key="4">
    <source>
        <dbReference type="Proteomes" id="UP001347796"/>
    </source>
</evidence>
<dbReference type="GO" id="GO:0005576">
    <property type="term" value="C:extracellular region"/>
    <property type="evidence" value="ECO:0007669"/>
    <property type="project" value="InterPro"/>
</dbReference>
<sequence>MIIRLTFIPAILLILGVFVNCSEDGGDDYFDTDRLSLNSSSYRYIPEPLPDVIDNGRKYVEVHCSFKNAETLVRHPSNCSRSFVCSHGMVAELPPCQKGTVFSEKSDICVKIGSKLDDCNELPFDVPPKMVKGNKPSLVWHPKHRHHSINNLKNPTTIKAEGLEVDPMICKSGKVLLDPHPENCAWYYNCSAQPDAVMETFYNGFIMECPYPQLFSSVTLQCEDFEDVACRGRYEPKSPCDYRANHCHETSHCIPCWVRYASCLQLPDGLNPWPELEWKPFFVECYKERTVFQGACDKSAVFSPLTRACETPYSIPRQHGGWRPVCDSRRDGIYADEYGRCDIFYVCKNFDFAGFFRCDNEQMFDPLTSTCQGPSTVPYPCGDLEMPNLCELLPDGKYMDMFGRCTHYFECKNRKLKEIAMCPTGVFNPETRNCDTSKDMPKPCGLFDNPCIHEDDGFVTDPSVCTKVYLCERGLTMASFDCDKNITSTDTKECVGGGDVSNMCMIQPDCANKLDGFYPDIQNGVDVYYKCESNAIQRHYTCDREKGGTVFIPSKQRCDFPEDLCYDVYRFPNKW</sequence>
<dbReference type="Pfam" id="PF01607">
    <property type="entry name" value="CBM_14"/>
    <property type="match status" value="4"/>
</dbReference>
<dbReference type="GO" id="GO:0008061">
    <property type="term" value="F:chitin binding"/>
    <property type="evidence" value="ECO:0007669"/>
    <property type="project" value="InterPro"/>
</dbReference>
<dbReference type="Proteomes" id="UP001347796">
    <property type="component" value="Unassembled WGS sequence"/>
</dbReference>
<dbReference type="InterPro" id="IPR036508">
    <property type="entry name" value="Chitin-bd_dom_sf"/>
</dbReference>
<reference evidence="3 4" key="1">
    <citation type="submission" date="2024-01" db="EMBL/GenBank/DDBJ databases">
        <title>The genome of the rayed Mediterranean limpet Patella caerulea (Linnaeus, 1758).</title>
        <authorList>
            <person name="Anh-Thu Weber A."/>
            <person name="Halstead-Nussloch G."/>
        </authorList>
    </citation>
    <scope>NUCLEOTIDE SEQUENCE [LARGE SCALE GENOMIC DNA]</scope>
    <source>
        <strain evidence="3">AATW-2023a</strain>
        <tissue evidence="3">Whole specimen</tissue>
    </source>
</reference>
<dbReference type="Gene3D" id="2.170.140.10">
    <property type="entry name" value="Chitin binding domain"/>
    <property type="match status" value="2"/>
</dbReference>